<dbReference type="OrthoDB" id="206201at2759"/>
<dbReference type="InterPro" id="IPR000209">
    <property type="entry name" value="Peptidase_S8/S53_dom"/>
</dbReference>
<comment type="caution">
    <text evidence="4">The sequence shown here is derived from an EMBL/GenBank/DDBJ whole genome shotgun (WGS) entry which is preliminary data.</text>
</comment>
<protein>
    <recommendedName>
        <fullName evidence="3">Peptidase S8/S53 domain-containing protein</fullName>
    </recommendedName>
</protein>
<dbReference type="AlphaFoldDB" id="A0A8J5S738"/>
<evidence type="ECO:0000313" key="5">
    <source>
        <dbReference type="Proteomes" id="UP000729402"/>
    </source>
</evidence>
<organism evidence="4 5">
    <name type="scientific">Zizania palustris</name>
    <name type="common">Northern wild rice</name>
    <dbReference type="NCBI Taxonomy" id="103762"/>
    <lineage>
        <taxon>Eukaryota</taxon>
        <taxon>Viridiplantae</taxon>
        <taxon>Streptophyta</taxon>
        <taxon>Embryophyta</taxon>
        <taxon>Tracheophyta</taxon>
        <taxon>Spermatophyta</taxon>
        <taxon>Magnoliopsida</taxon>
        <taxon>Liliopsida</taxon>
        <taxon>Poales</taxon>
        <taxon>Poaceae</taxon>
        <taxon>BOP clade</taxon>
        <taxon>Oryzoideae</taxon>
        <taxon>Oryzeae</taxon>
        <taxon>Zizaniinae</taxon>
        <taxon>Zizania</taxon>
    </lineage>
</organism>
<dbReference type="Pfam" id="PF00082">
    <property type="entry name" value="Peptidase_S8"/>
    <property type="match status" value="1"/>
</dbReference>
<evidence type="ECO:0000256" key="1">
    <source>
        <dbReference type="ARBA" id="ARBA00011073"/>
    </source>
</evidence>
<keyword evidence="2" id="KW-0732">Signal</keyword>
<reference evidence="4" key="2">
    <citation type="submission" date="2021-02" db="EMBL/GenBank/DDBJ databases">
        <authorList>
            <person name="Kimball J.A."/>
            <person name="Haas M.W."/>
            <person name="Macchietto M."/>
            <person name="Kono T."/>
            <person name="Duquette J."/>
            <person name="Shao M."/>
        </authorList>
    </citation>
    <scope>NUCLEOTIDE SEQUENCE</scope>
    <source>
        <tissue evidence="4">Fresh leaf tissue</tissue>
    </source>
</reference>
<accession>A0A8J5S738</accession>
<proteinExistence type="inferred from homology"/>
<sequence length="223" mass="24342">MHPHCLNSSCKPARFVRDMNYRSLGHGGGRRGATMARIATYKTCWDSGNQVALMLTFFQHLTRWRRHYLSVSRGGYFIDAISIGSFHATSNGIPVVSSAGNARNWGSETNLAVLAPWMLTVAAGTTDRSFASYIRLSNSTFIMLGLSQLQKPRQAISLPTNPGIAAPGLNILVAWSPAKENKNFNVLSGTSMACSHVTGIAVLVKDSKVHIHHGLLQQSNQQY</sequence>
<keyword evidence="5" id="KW-1185">Reference proteome</keyword>
<dbReference type="EMBL" id="JAAALK010000287">
    <property type="protein sequence ID" value="KAG8059888.1"/>
    <property type="molecule type" value="Genomic_DNA"/>
</dbReference>
<reference evidence="4" key="1">
    <citation type="journal article" date="2021" name="bioRxiv">
        <title>Whole Genome Assembly and Annotation of Northern Wild Rice, Zizania palustris L., Supports a Whole Genome Duplication in the Zizania Genus.</title>
        <authorList>
            <person name="Haas M."/>
            <person name="Kono T."/>
            <person name="Macchietto M."/>
            <person name="Millas R."/>
            <person name="McGilp L."/>
            <person name="Shao M."/>
            <person name="Duquette J."/>
            <person name="Hirsch C.N."/>
            <person name="Kimball J."/>
        </authorList>
    </citation>
    <scope>NUCLEOTIDE SEQUENCE</scope>
    <source>
        <tissue evidence="4">Fresh leaf tissue</tissue>
    </source>
</reference>
<dbReference type="GO" id="GO:0006508">
    <property type="term" value="P:proteolysis"/>
    <property type="evidence" value="ECO:0007669"/>
    <property type="project" value="InterPro"/>
</dbReference>
<name>A0A8J5S738_ZIZPA</name>
<dbReference type="PANTHER" id="PTHR10795">
    <property type="entry name" value="PROPROTEIN CONVERTASE SUBTILISIN/KEXIN"/>
    <property type="match status" value="1"/>
</dbReference>
<evidence type="ECO:0000313" key="4">
    <source>
        <dbReference type="EMBL" id="KAG8059888.1"/>
    </source>
</evidence>
<comment type="similarity">
    <text evidence="1">Belongs to the peptidase S8 family.</text>
</comment>
<gene>
    <name evidence="4" type="ORF">GUJ93_ZPchr0002g26170</name>
</gene>
<dbReference type="Proteomes" id="UP000729402">
    <property type="component" value="Unassembled WGS sequence"/>
</dbReference>
<dbReference type="InterPro" id="IPR045051">
    <property type="entry name" value="SBT"/>
</dbReference>
<evidence type="ECO:0000256" key="2">
    <source>
        <dbReference type="ARBA" id="ARBA00022729"/>
    </source>
</evidence>
<dbReference type="GO" id="GO:0008236">
    <property type="term" value="F:serine-type peptidase activity"/>
    <property type="evidence" value="ECO:0007669"/>
    <property type="project" value="InterPro"/>
</dbReference>
<feature type="domain" description="Peptidase S8/S53" evidence="3">
    <location>
        <begin position="31"/>
        <end position="206"/>
    </location>
</feature>
<evidence type="ECO:0000259" key="3">
    <source>
        <dbReference type="Pfam" id="PF00082"/>
    </source>
</evidence>